<dbReference type="RefSeq" id="WP_208264128.1">
    <property type="nucleotide sequence ID" value="NZ_JAGEOJ010000046.1"/>
</dbReference>
<dbReference type="InterPro" id="IPR003399">
    <property type="entry name" value="Mce/MlaD"/>
</dbReference>
<reference evidence="5" key="1">
    <citation type="submission" date="2021-03" db="EMBL/GenBank/DDBJ databases">
        <authorList>
            <person name="Kanchanasin P."/>
            <person name="Saeng-In P."/>
            <person name="Phongsopitanun W."/>
            <person name="Yuki M."/>
            <person name="Kudo T."/>
            <person name="Ohkuma M."/>
            <person name="Tanasupawat S."/>
        </authorList>
    </citation>
    <scope>NUCLEOTIDE SEQUENCE</scope>
    <source>
        <strain evidence="5">GKU 128</strain>
    </source>
</reference>
<comment type="caution">
    <text evidence="5">The sequence shown here is derived from an EMBL/GenBank/DDBJ whole genome shotgun (WGS) entry which is preliminary data.</text>
</comment>
<keyword evidence="2" id="KW-0812">Transmembrane</keyword>
<proteinExistence type="predicted"/>
<evidence type="ECO:0000259" key="4">
    <source>
        <dbReference type="Pfam" id="PF11887"/>
    </source>
</evidence>
<dbReference type="Pfam" id="PF02470">
    <property type="entry name" value="MlaD"/>
    <property type="match status" value="1"/>
</dbReference>
<feature type="domain" description="Mce/MlaD" evidence="3">
    <location>
        <begin position="50"/>
        <end position="124"/>
    </location>
</feature>
<feature type="domain" description="Mammalian cell entry C-terminal" evidence="4">
    <location>
        <begin position="128"/>
        <end position="354"/>
    </location>
</feature>
<accession>A0A939TGY1</accession>
<evidence type="ECO:0000259" key="3">
    <source>
        <dbReference type="Pfam" id="PF02470"/>
    </source>
</evidence>
<keyword evidence="6" id="KW-1185">Reference proteome</keyword>
<evidence type="ECO:0000256" key="1">
    <source>
        <dbReference type="SAM" id="MobiDB-lite"/>
    </source>
</evidence>
<dbReference type="EMBL" id="JAGEOJ010000046">
    <property type="protein sequence ID" value="MBO2455890.1"/>
    <property type="molecule type" value="Genomic_DNA"/>
</dbReference>
<feature type="region of interest" description="Disordered" evidence="1">
    <location>
        <begin position="315"/>
        <end position="354"/>
    </location>
</feature>
<dbReference type="PANTHER" id="PTHR33371">
    <property type="entry name" value="INTERMEMBRANE PHOSPHOLIPID TRANSPORT SYSTEM BINDING PROTEIN MLAD-RELATED"/>
    <property type="match status" value="1"/>
</dbReference>
<name>A0A939TGY1_9ACTN</name>
<dbReference type="NCBIfam" id="TIGR00996">
    <property type="entry name" value="Mtu_fam_mce"/>
    <property type="match status" value="1"/>
</dbReference>
<dbReference type="PANTHER" id="PTHR33371:SF19">
    <property type="entry name" value="MCE-FAMILY PROTEIN MCE4A"/>
    <property type="match status" value="1"/>
</dbReference>
<dbReference type="GO" id="GO:0005576">
    <property type="term" value="C:extracellular region"/>
    <property type="evidence" value="ECO:0007669"/>
    <property type="project" value="TreeGrafter"/>
</dbReference>
<dbReference type="InterPro" id="IPR052336">
    <property type="entry name" value="MlaD_Phospholipid_Transporter"/>
</dbReference>
<keyword evidence="2" id="KW-1133">Transmembrane helix</keyword>
<feature type="transmembrane region" description="Helical" evidence="2">
    <location>
        <begin position="20"/>
        <end position="39"/>
    </location>
</feature>
<dbReference type="Proteomes" id="UP000669179">
    <property type="component" value="Unassembled WGS sequence"/>
</dbReference>
<keyword evidence="2" id="KW-0472">Membrane</keyword>
<dbReference type="InterPro" id="IPR005693">
    <property type="entry name" value="Mce"/>
</dbReference>
<dbReference type="Pfam" id="PF11887">
    <property type="entry name" value="Mce4_CUP1"/>
    <property type="match status" value="1"/>
</dbReference>
<evidence type="ECO:0000313" key="5">
    <source>
        <dbReference type="EMBL" id="MBO2455890.1"/>
    </source>
</evidence>
<organism evidence="5 6">
    <name type="scientific">Actinomadura barringtoniae</name>
    <dbReference type="NCBI Taxonomy" id="1427535"/>
    <lineage>
        <taxon>Bacteria</taxon>
        <taxon>Bacillati</taxon>
        <taxon>Actinomycetota</taxon>
        <taxon>Actinomycetes</taxon>
        <taxon>Streptosporangiales</taxon>
        <taxon>Thermomonosporaceae</taxon>
        <taxon>Actinomadura</taxon>
    </lineage>
</organism>
<sequence>MTKRRRRRSAAEETVARRLAGVVFLMVPILMVGLCVAVYDKKFTKVSMVTLQTAGTGNALHRYADVKLRGVTVGEVRQISATGSGATLKLAIQPDKVAMLPANVTAQMLPTTLFGQRYVALIPPAQPSPARLTAGSVISQDRSSNSIELQQVLDNLMPLLTAVQPSKLATTLGAIAQAMDGRGTQLGQTMVQLDAYLKKMNPKLPELNRDITQLVSLTRNYDEATPEILQALNDATYTSRTLVDQQAGLSTVYSSVTASSRDLTDFLNENSGNIIRLSSHSRPSLAVLAKYSPELPCTLRMLNDFIPRMDRVLTTDPDSGKKQPGLHVDVKTTDSHGAYRPGKDRPVYNDKGGPDCYPVPYGGGGTSAATDVKISRGGLGLPNSPEENRLVNALLAPGLGEVPGALPDWSSVLAGPIYRGQEVTIR</sequence>
<dbReference type="AlphaFoldDB" id="A0A939TGY1"/>
<protein>
    <submittedName>
        <fullName evidence="5">MCE family protein</fullName>
    </submittedName>
</protein>
<gene>
    <name evidence="5" type="ORF">J4573_53065</name>
</gene>
<evidence type="ECO:0000256" key="2">
    <source>
        <dbReference type="SAM" id="Phobius"/>
    </source>
</evidence>
<dbReference type="InterPro" id="IPR024516">
    <property type="entry name" value="Mce_C"/>
</dbReference>
<evidence type="ECO:0000313" key="6">
    <source>
        <dbReference type="Proteomes" id="UP000669179"/>
    </source>
</evidence>
<dbReference type="GO" id="GO:0051701">
    <property type="term" value="P:biological process involved in interaction with host"/>
    <property type="evidence" value="ECO:0007669"/>
    <property type="project" value="TreeGrafter"/>
</dbReference>